<feature type="domain" description="Laminin EGF-like" evidence="2">
    <location>
        <begin position="44"/>
        <end position="78"/>
    </location>
</feature>
<dbReference type="PROSITE" id="PS01248">
    <property type="entry name" value="EGF_LAM_1"/>
    <property type="match status" value="1"/>
</dbReference>
<evidence type="ECO:0000313" key="3">
    <source>
        <dbReference type="EMBL" id="EST44679.1"/>
    </source>
</evidence>
<dbReference type="VEuPathDB" id="GiardiaDB:SS50377_25158"/>
<feature type="transmembrane region" description="Helical" evidence="1">
    <location>
        <begin position="165"/>
        <end position="184"/>
    </location>
</feature>
<gene>
    <name evidence="3" type="ORF">SS50377_15385</name>
</gene>
<name>V6LV74_9EUKA</name>
<dbReference type="AlphaFoldDB" id="V6LV74"/>
<feature type="transmembrane region" description="Helical" evidence="1">
    <location>
        <begin position="196"/>
        <end position="215"/>
    </location>
</feature>
<evidence type="ECO:0000259" key="2">
    <source>
        <dbReference type="PROSITE" id="PS01248"/>
    </source>
</evidence>
<dbReference type="EMBL" id="KI546113">
    <property type="protein sequence ID" value="EST44679.1"/>
    <property type="molecule type" value="Genomic_DNA"/>
</dbReference>
<keyword evidence="1" id="KW-1133">Transmembrane helix</keyword>
<protein>
    <submittedName>
        <fullName evidence="3">Transmembrane domain-containing protein</fullName>
    </submittedName>
</protein>
<accession>V6LV74</accession>
<proteinExistence type="predicted"/>
<feature type="transmembrane region" description="Helical" evidence="1">
    <location>
        <begin position="121"/>
        <end position="144"/>
    </location>
</feature>
<evidence type="ECO:0000256" key="1">
    <source>
        <dbReference type="SAM" id="Phobius"/>
    </source>
</evidence>
<dbReference type="InterPro" id="IPR009030">
    <property type="entry name" value="Growth_fac_rcpt_cys_sf"/>
</dbReference>
<dbReference type="InterPro" id="IPR002049">
    <property type="entry name" value="LE_dom"/>
</dbReference>
<feature type="transmembrane region" description="Helical" evidence="1">
    <location>
        <begin position="227"/>
        <end position="245"/>
    </location>
</feature>
<sequence length="386" mass="43537">MNIQQCLVCRPGLGHIKGNCGTATAPENDQLRGTCIATANQLFCGECQEGWGGAVCSECTQGYISCDCHTEAFSRCCCPLLQSPTGVCFRNQMGVAECDYCGPRFILVVDQCVVERISPGYMTFVIAVPVLSFLLLLVLLIVILRLSKAGKRKIVVYAKRQIKRIGPHLIFVMLSQALAIIIAIQDVYINDFFMQIAVNIFSMVPFVLVLFLLAVPTYTQFFYNLPSHFFLFILAALLELSFHFVQYQVVSDVVHDFGEQIYKLAWSARDALHVCISGWLPLQILAEAGGVHRNHVTDIRIDPICDLRYRAVRVFLGILQLEYHIRADHGQHCNTAKWCPVLSVRPDTREIRRGRCHRETFPGILYGKQHGRSNIPKRDNKIDSRI</sequence>
<reference evidence="3" key="1">
    <citation type="journal article" date="2014" name="PLoS Genet.">
        <title>The Genome of Spironucleus salmonicida Highlights a Fish Pathogen Adapted to Fluctuating Environments.</title>
        <authorList>
            <person name="Xu F."/>
            <person name="Jerlstrom-Hultqvist J."/>
            <person name="Einarsson E."/>
            <person name="Astvaldsson A."/>
            <person name="Svard S.G."/>
            <person name="Andersson J.O."/>
        </authorList>
    </citation>
    <scope>NUCLEOTIDE SEQUENCE</scope>
</reference>
<keyword evidence="1" id="KW-0472">Membrane</keyword>
<organism evidence="3">
    <name type="scientific">Spironucleus salmonicida</name>
    <dbReference type="NCBI Taxonomy" id="348837"/>
    <lineage>
        <taxon>Eukaryota</taxon>
        <taxon>Metamonada</taxon>
        <taxon>Diplomonadida</taxon>
        <taxon>Hexamitidae</taxon>
        <taxon>Hexamitinae</taxon>
        <taxon>Spironucleus</taxon>
    </lineage>
</organism>
<keyword evidence="1 3" id="KW-0812">Transmembrane</keyword>
<dbReference type="SUPFAM" id="SSF57184">
    <property type="entry name" value="Growth factor receptor domain"/>
    <property type="match status" value="1"/>
</dbReference>